<sequence>MATSHPGNFIYADGHRFYSPNCKRVVKIPAAIKQDGSELSPFQQGVRWENLRVPCRWSRAYGWTSFIPIDRHFGFKPFDTVAYPPPLEIEDGLYYHNRHTVDSWTQLDAAVHKMASILFAKYDPPAVFPYSIRGWKFQDKFKSRAKGRALSFAARDWFLVWAGLLSFMIAHAEEKCNEFQRFTKEYNRDDPSTMSSIKEWQEVLNPDSFPNNSVLKDLADSLPSSPICSFSLSTCRCGIFLDLERKEDYQPSVTWFMDRGVPVWFPWNSDTPHILQKLNMAYLVPPPEVLQQQSQNIAIRPPIMVPAALLHPLPHRSEQDLSNPHRRRHLERQEAAAKRRVQIAEIISKADASAEKARSRFSEKDRVTALNRAKHPPRTSAPVHVYEPDNDDESKLKLNVALAAEREDVLGDFSTNQSRYFPELNRWICCADLAPNEAGPNDLDEDDDFEGCVVVYEPEGSGPVAVNPHQVFPRAARYNPEEAISLPDFSDDFLDDQGVTRLEQLILLDMRLFYGFIAPIPYPTEKPTSSRTDQEKKNFLRWLGHNQNSPAMARFFQSGITDSMYKFYKLCLTTTGDVHPPAETWDIMDTTIRLPENLGLLQRLTVLPRPVATLGSATQAKGGDRPHFWFILEFGNSHPWSLVLMTAADVVTVCRISPSVGSKHANPISPDDIISFLVQRGIPFHTFQSSDIPPRHIAYQPTPSQLPRKPAGYQFTRDDYLQYQHTRDLMLSNPRMRAALLRGGIVWRLAYSAVSVSDVLDGPTGVPGLIVRDLNKNEDYQDDALTALEEDLIVGLYVCSTGRGNPPALKSWWPLADLFDKGENPGRWTHHQEAWYRDRLEAIMEGKAQLYSVRDWRSKLRGRQDTNRIQQHQEQSSEAFLQIQVQRNLGF</sequence>
<dbReference type="EMBL" id="ML210555">
    <property type="protein sequence ID" value="TFK17176.1"/>
    <property type="molecule type" value="Genomic_DNA"/>
</dbReference>
<dbReference type="Proteomes" id="UP000307440">
    <property type="component" value="Unassembled WGS sequence"/>
</dbReference>
<dbReference type="OrthoDB" id="3270336at2759"/>
<accession>A0A5C3KAQ3</accession>
<dbReference type="AlphaFoldDB" id="A0A5C3KAQ3"/>
<evidence type="ECO:0000256" key="1">
    <source>
        <dbReference type="SAM" id="MobiDB-lite"/>
    </source>
</evidence>
<evidence type="ECO:0000313" key="2">
    <source>
        <dbReference type="EMBL" id="TFK17176.1"/>
    </source>
</evidence>
<evidence type="ECO:0000313" key="3">
    <source>
        <dbReference type="Proteomes" id="UP000307440"/>
    </source>
</evidence>
<reference evidence="2 3" key="1">
    <citation type="journal article" date="2019" name="Nat. Ecol. Evol.">
        <title>Megaphylogeny resolves global patterns of mushroom evolution.</title>
        <authorList>
            <person name="Varga T."/>
            <person name="Krizsan K."/>
            <person name="Foldi C."/>
            <person name="Dima B."/>
            <person name="Sanchez-Garcia M."/>
            <person name="Sanchez-Ramirez S."/>
            <person name="Szollosi G.J."/>
            <person name="Szarkandi J.G."/>
            <person name="Papp V."/>
            <person name="Albert L."/>
            <person name="Andreopoulos W."/>
            <person name="Angelini C."/>
            <person name="Antonin V."/>
            <person name="Barry K.W."/>
            <person name="Bougher N.L."/>
            <person name="Buchanan P."/>
            <person name="Buyck B."/>
            <person name="Bense V."/>
            <person name="Catcheside P."/>
            <person name="Chovatia M."/>
            <person name="Cooper J."/>
            <person name="Damon W."/>
            <person name="Desjardin D."/>
            <person name="Finy P."/>
            <person name="Geml J."/>
            <person name="Haridas S."/>
            <person name="Hughes K."/>
            <person name="Justo A."/>
            <person name="Karasinski D."/>
            <person name="Kautmanova I."/>
            <person name="Kiss B."/>
            <person name="Kocsube S."/>
            <person name="Kotiranta H."/>
            <person name="LaButti K.M."/>
            <person name="Lechner B.E."/>
            <person name="Liimatainen K."/>
            <person name="Lipzen A."/>
            <person name="Lukacs Z."/>
            <person name="Mihaltcheva S."/>
            <person name="Morgado L.N."/>
            <person name="Niskanen T."/>
            <person name="Noordeloos M.E."/>
            <person name="Ohm R.A."/>
            <person name="Ortiz-Santana B."/>
            <person name="Ovrebo C."/>
            <person name="Racz N."/>
            <person name="Riley R."/>
            <person name="Savchenko A."/>
            <person name="Shiryaev A."/>
            <person name="Soop K."/>
            <person name="Spirin V."/>
            <person name="Szebenyi C."/>
            <person name="Tomsovsky M."/>
            <person name="Tulloss R.E."/>
            <person name="Uehling J."/>
            <person name="Grigoriev I.V."/>
            <person name="Vagvolgyi C."/>
            <person name="Papp T."/>
            <person name="Martin F.M."/>
            <person name="Miettinen O."/>
            <person name="Hibbett D.S."/>
            <person name="Nagy L.G."/>
        </authorList>
    </citation>
    <scope>NUCLEOTIDE SEQUENCE [LARGE SCALE GENOMIC DNA]</scope>
    <source>
        <strain evidence="2 3">CBS 121175</strain>
    </source>
</reference>
<gene>
    <name evidence="2" type="ORF">FA15DRAFT_711063</name>
</gene>
<feature type="region of interest" description="Disordered" evidence="1">
    <location>
        <begin position="357"/>
        <end position="391"/>
    </location>
</feature>
<feature type="compositionally biased region" description="Basic and acidic residues" evidence="1">
    <location>
        <begin position="357"/>
        <end position="367"/>
    </location>
</feature>
<keyword evidence="3" id="KW-1185">Reference proteome</keyword>
<organism evidence="2 3">
    <name type="scientific">Coprinopsis marcescibilis</name>
    <name type="common">Agaric fungus</name>
    <name type="synonym">Psathyrella marcescibilis</name>
    <dbReference type="NCBI Taxonomy" id="230819"/>
    <lineage>
        <taxon>Eukaryota</taxon>
        <taxon>Fungi</taxon>
        <taxon>Dikarya</taxon>
        <taxon>Basidiomycota</taxon>
        <taxon>Agaricomycotina</taxon>
        <taxon>Agaricomycetes</taxon>
        <taxon>Agaricomycetidae</taxon>
        <taxon>Agaricales</taxon>
        <taxon>Agaricineae</taxon>
        <taxon>Psathyrellaceae</taxon>
        <taxon>Coprinopsis</taxon>
    </lineage>
</organism>
<proteinExistence type="predicted"/>
<name>A0A5C3KAQ3_COPMA</name>
<protein>
    <submittedName>
        <fullName evidence="2">Uncharacterized protein</fullName>
    </submittedName>
</protein>